<dbReference type="Proteomes" id="UP000887574">
    <property type="component" value="Unplaced"/>
</dbReference>
<dbReference type="InterPro" id="IPR012337">
    <property type="entry name" value="RNaseH-like_sf"/>
</dbReference>
<name>A0A915EV58_9BILA</name>
<sequence length="379" mass="43429">MVREDADDLFNSLRHIKCSAHRLQNSVKNVFERKDPRVEYSRRRCLISFPVPPLSPGHDEIGGEDEACAHPPVGYSLELYCNVHYFQPTFEIRREFNEVCFELDWRYANGTPMRITEADAEAMNVFISMLGPIWRFTIRLQEEASPTLSLLLPGLNSMLAEFETAPLFLASSALDYRTLPYVLDDLQAIESAIKKMYADRFGEEVNQQSDANEDVSRDSADDDLFGSCGASVSWMNDPSPSSLAAEVLLHLDKARLWKLGKKGSTWQYWIYHASTLPRLTKLAFDLLPCFQAGIIVEIKDKLKWGYKNLSMYLFDYVHPEHLQFTGLPIKYAPHGYEFQYLTDGEPYFPFDNENGTNAVEDNFTQKLIYELGYGSDIFV</sequence>
<reference evidence="2" key="1">
    <citation type="submission" date="2022-11" db="UniProtKB">
        <authorList>
            <consortium name="WormBaseParasite"/>
        </authorList>
    </citation>
    <scope>IDENTIFICATION</scope>
</reference>
<proteinExistence type="predicted"/>
<keyword evidence="1" id="KW-1185">Reference proteome</keyword>
<protein>
    <submittedName>
        <fullName evidence="2">Uncharacterized protein</fullName>
    </submittedName>
</protein>
<dbReference type="SUPFAM" id="SSF53098">
    <property type="entry name" value="Ribonuclease H-like"/>
    <property type="match status" value="1"/>
</dbReference>
<evidence type="ECO:0000313" key="2">
    <source>
        <dbReference type="WBParaSite" id="jg9334"/>
    </source>
</evidence>
<evidence type="ECO:0000313" key="1">
    <source>
        <dbReference type="Proteomes" id="UP000887574"/>
    </source>
</evidence>
<organism evidence="1 2">
    <name type="scientific">Ditylenchus dipsaci</name>
    <dbReference type="NCBI Taxonomy" id="166011"/>
    <lineage>
        <taxon>Eukaryota</taxon>
        <taxon>Metazoa</taxon>
        <taxon>Ecdysozoa</taxon>
        <taxon>Nematoda</taxon>
        <taxon>Chromadorea</taxon>
        <taxon>Rhabditida</taxon>
        <taxon>Tylenchina</taxon>
        <taxon>Tylenchomorpha</taxon>
        <taxon>Sphaerularioidea</taxon>
        <taxon>Anguinidae</taxon>
        <taxon>Anguininae</taxon>
        <taxon>Ditylenchus</taxon>
    </lineage>
</organism>
<dbReference type="WBParaSite" id="jg9334">
    <property type="protein sequence ID" value="jg9334"/>
    <property type="gene ID" value="jg9334"/>
</dbReference>
<accession>A0A915EV58</accession>
<dbReference type="AlphaFoldDB" id="A0A915EV58"/>